<dbReference type="InterPro" id="IPR010982">
    <property type="entry name" value="Lambda_DNA-bd_dom_sf"/>
</dbReference>
<dbReference type="Gene3D" id="1.10.260.40">
    <property type="entry name" value="lambda repressor-like DNA-binding domains"/>
    <property type="match status" value="1"/>
</dbReference>
<dbReference type="PANTHER" id="PTHR35010">
    <property type="entry name" value="BLL4672 PROTEIN-RELATED"/>
    <property type="match status" value="1"/>
</dbReference>
<dbReference type="PROSITE" id="PS50943">
    <property type="entry name" value="HTH_CROC1"/>
    <property type="match status" value="1"/>
</dbReference>
<accession>A0A509E6C5</accession>
<dbReference type="SUPFAM" id="SSF47413">
    <property type="entry name" value="lambda repressor-like DNA-binding domains"/>
    <property type="match status" value="1"/>
</dbReference>
<keyword evidence="3" id="KW-1185">Reference proteome</keyword>
<dbReference type="Proteomes" id="UP000410984">
    <property type="component" value="Unassembled WGS sequence"/>
</dbReference>
<dbReference type="InterPro" id="IPR041413">
    <property type="entry name" value="MLTR_LBD"/>
</dbReference>
<dbReference type="OrthoDB" id="9785973at2"/>
<dbReference type="AlphaFoldDB" id="A0A509E6C5"/>
<dbReference type="SMART" id="SM00530">
    <property type="entry name" value="HTH_XRE"/>
    <property type="match status" value="1"/>
</dbReference>
<dbReference type="PANTHER" id="PTHR35010:SF4">
    <property type="entry name" value="BLL5781 PROTEIN"/>
    <property type="match status" value="1"/>
</dbReference>
<evidence type="ECO:0000259" key="1">
    <source>
        <dbReference type="PROSITE" id="PS50943"/>
    </source>
</evidence>
<dbReference type="Pfam" id="PF01381">
    <property type="entry name" value="HTH_3"/>
    <property type="match status" value="1"/>
</dbReference>
<name>A0A509E6C5_9HYPH</name>
<evidence type="ECO:0000313" key="3">
    <source>
        <dbReference type="Proteomes" id="UP000410984"/>
    </source>
</evidence>
<proteinExistence type="predicted"/>
<dbReference type="Pfam" id="PF17765">
    <property type="entry name" value="MLTR_LBD"/>
    <property type="match status" value="1"/>
</dbReference>
<sequence length="281" mass="31347">MPSSTMGALGPGSAGILLRQWRDLRGLSQLDLALEAGVSQKHVSFVERGRSRPSSQMVIDLAEALDVPLRERNTILLAAGHAPRYSVAALDTPSLARIDVALRRMLRQNEPYPAVVMDRHWNVMMANDAAPRFFGRFVDLAALPTPRNLLRLIFDPDGLRPFVVDWPRTSRMLLTRVRREALGGLIDAGTRELLDDLERRAGPDSRRTVPDHEHASPLIPLTFSKNDETWSYFSLVTTVGTPQTVAAQEFRLECMMPADEETERRHVASVSLRPDDEAAPP</sequence>
<dbReference type="CDD" id="cd00093">
    <property type="entry name" value="HTH_XRE"/>
    <property type="match status" value="1"/>
</dbReference>
<protein>
    <recommendedName>
        <fullName evidence="1">HTH cro/C1-type domain-containing protein</fullName>
    </recommendedName>
</protein>
<dbReference type="InterPro" id="IPR001387">
    <property type="entry name" value="Cro/C1-type_HTH"/>
</dbReference>
<dbReference type="Gene3D" id="3.30.450.180">
    <property type="match status" value="1"/>
</dbReference>
<reference evidence="2 3" key="1">
    <citation type="submission" date="2019-06" db="EMBL/GenBank/DDBJ databases">
        <authorList>
            <person name="Rodrigo-Torres L."/>
            <person name="Arahal R. D."/>
            <person name="Lucena T."/>
        </authorList>
    </citation>
    <scope>NUCLEOTIDE SEQUENCE [LARGE SCALE GENOMIC DNA]</scope>
    <source>
        <strain evidence="2 3">SB0023/3</strain>
    </source>
</reference>
<feature type="domain" description="HTH cro/C1-type" evidence="1">
    <location>
        <begin position="18"/>
        <end position="72"/>
    </location>
</feature>
<dbReference type="GO" id="GO:0003677">
    <property type="term" value="F:DNA binding"/>
    <property type="evidence" value="ECO:0007669"/>
    <property type="project" value="InterPro"/>
</dbReference>
<gene>
    <name evidence="2" type="ORF">MET9862_00396</name>
</gene>
<dbReference type="EMBL" id="CABFPH010000003">
    <property type="protein sequence ID" value="VUD69836.1"/>
    <property type="molecule type" value="Genomic_DNA"/>
</dbReference>
<organism evidence="2 3">
    <name type="scientific">Methylobacterium symbioticum</name>
    <dbReference type="NCBI Taxonomy" id="2584084"/>
    <lineage>
        <taxon>Bacteria</taxon>
        <taxon>Pseudomonadati</taxon>
        <taxon>Pseudomonadota</taxon>
        <taxon>Alphaproteobacteria</taxon>
        <taxon>Hyphomicrobiales</taxon>
        <taxon>Methylobacteriaceae</taxon>
        <taxon>Methylobacterium</taxon>
    </lineage>
</organism>
<evidence type="ECO:0000313" key="2">
    <source>
        <dbReference type="EMBL" id="VUD69836.1"/>
    </source>
</evidence>